<dbReference type="EMBL" id="JACASI010000032">
    <property type="protein sequence ID" value="MCQ3830173.1"/>
    <property type="molecule type" value="Genomic_DNA"/>
</dbReference>
<dbReference type="PROSITE" id="PS51257">
    <property type="entry name" value="PROKAR_LIPOPROTEIN"/>
    <property type="match status" value="1"/>
</dbReference>
<keyword evidence="2" id="KW-1185">Reference proteome</keyword>
<evidence type="ECO:0000313" key="2">
    <source>
        <dbReference type="Proteomes" id="UP001205566"/>
    </source>
</evidence>
<dbReference type="Proteomes" id="UP001205566">
    <property type="component" value="Unassembled WGS sequence"/>
</dbReference>
<gene>
    <name evidence="1" type="ORF">HXX02_12015</name>
</gene>
<protein>
    <recommendedName>
        <fullName evidence="3">Lipoprotein</fullName>
    </recommendedName>
</protein>
<dbReference type="RefSeq" id="WP_231759473.1">
    <property type="nucleotide sequence ID" value="NZ_CP088953.1"/>
</dbReference>
<sequence>MRYFGGSTLCAGLALWSLTMTGCGYLPSEMAPKPKATETSERKAPAVAAGVKIHAASCTTRAKGYKVLTFGDLYEITGDPRDPFRPAANLPPKYDVRAFVWGYDNCMAKGNCAHGDHYWLIGRGPEGDFSTWVVTPQFPRITIESRCKTQLKVGERYRFSFDNGKLVGFSKN</sequence>
<evidence type="ECO:0000313" key="1">
    <source>
        <dbReference type="EMBL" id="MCQ3830173.1"/>
    </source>
</evidence>
<accession>A0ABT1P226</accession>
<organism evidence="1 2">
    <name type="scientific">Microbulbifer elongatus</name>
    <dbReference type="NCBI Taxonomy" id="86173"/>
    <lineage>
        <taxon>Bacteria</taxon>
        <taxon>Pseudomonadati</taxon>
        <taxon>Pseudomonadota</taxon>
        <taxon>Gammaproteobacteria</taxon>
        <taxon>Cellvibrionales</taxon>
        <taxon>Microbulbiferaceae</taxon>
        <taxon>Microbulbifer</taxon>
    </lineage>
</organism>
<proteinExistence type="predicted"/>
<reference evidence="1" key="1">
    <citation type="thesis" date="2020" institute="Technische Universitat Dresden" country="Dresden, Germany">
        <title>The Agarolytic System of Microbulbifer elongatus PORT2, Isolated from Batu Karas, Pangandaran West Java Indonesia.</title>
        <authorList>
            <person name="Anggraeni S.R."/>
        </authorList>
    </citation>
    <scope>NUCLEOTIDE SEQUENCE</scope>
    <source>
        <strain evidence="1">PORT2</strain>
    </source>
</reference>
<comment type="caution">
    <text evidence="1">The sequence shown here is derived from an EMBL/GenBank/DDBJ whole genome shotgun (WGS) entry which is preliminary data.</text>
</comment>
<name>A0ABT1P226_9GAMM</name>
<evidence type="ECO:0008006" key="3">
    <source>
        <dbReference type="Google" id="ProtNLM"/>
    </source>
</evidence>